<dbReference type="GO" id="GO:0060090">
    <property type="term" value="F:molecular adaptor activity"/>
    <property type="evidence" value="ECO:0007669"/>
    <property type="project" value="InterPro"/>
</dbReference>
<keyword evidence="4" id="KW-1185">Reference proteome</keyword>
<protein>
    <recommendedName>
        <fullName evidence="2">Proteasome component Ecm29 N-terminal domain-containing protein</fullName>
    </recommendedName>
</protein>
<name>A0A642V7K2_9ASCO</name>
<dbReference type="GO" id="GO:0005737">
    <property type="term" value="C:cytoplasm"/>
    <property type="evidence" value="ECO:0007669"/>
    <property type="project" value="TreeGrafter"/>
</dbReference>
<dbReference type="GO" id="GO:0036503">
    <property type="term" value="P:ERAD pathway"/>
    <property type="evidence" value="ECO:0007669"/>
    <property type="project" value="TreeGrafter"/>
</dbReference>
<comment type="caution">
    <text evidence="3">The sequence shown here is derived from an EMBL/GenBank/DDBJ whole genome shotgun (WGS) entry which is preliminary data.</text>
</comment>
<dbReference type="InterPro" id="IPR024372">
    <property type="entry name" value="Ecm29_N"/>
</dbReference>
<dbReference type="Pfam" id="PF13001">
    <property type="entry name" value="ECM29_N"/>
    <property type="match status" value="1"/>
</dbReference>
<accession>A0A642V7K2</accession>
<evidence type="ECO:0000259" key="2">
    <source>
        <dbReference type="Pfam" id="PF13001"/>
    </source>
</evidence>
<proteinExistence type="predicted"/>
<evidence type="ECO:0000256" key="1">
    <source>
        <dbReference type="ARBA" id="ARBA00022737"/>
    </source>
</evidence>
<evidence type="ECO:0000313" key="3">
    <source>
        <dbReference type="EMBL" id="KAA8915665.1"/>
    </source>
</evidence>
<dbReference type="EMBL" id="SWFS01000151">
    <property type="protein sequence ID" value="KAA8915665.1"/>
    <property type="molecule type" value="Genomic_DNA"/>
</dbReference>
<dbReference type="VEuPathDB" id="FungiDB:TRICI_002177"/>
<feature type="domain" description="Proteasome component Ecm29 N-terminal" evidence="2">
    <location>
        <begin position="11"/>
        <end position="119"/>
    </location>
</feature>
<gene>
    <name evidence="3" type="ORF">TRICI_002177</name>
</gene>
<sequence>MSSGEAELGLVNKVELKLILAKDDKLGSLLGVYLCPLLLKLNSPHETVRKKVVEICQHIDERLRSRYVYGAINQPITNIYSSIELPIEALINQFKDPTITGNKYMMQTFDLMYIKKALKQDKVSINYSIEHYNSFIV</sequence>
<dbReference type="PANTHER" id="PTHR23346">
    <property type="entry name" value="TRANSLATIONAL ACTIVATOR GCN1-RELATED"/>
    <property type="match status" value="1"/>
</dbReference>
<reference evidence="3" key="1">
    <citation type="journal article" date="2019" name="G3 (Bethesda)">
        <title>Genome Assemblies of Two Rare Opportunistic Yeast Pathogens: Diutina rugosa (syn. Candida rugosa) and Trichomonascus ciferrii (syn. Candida ciferrii).</title>
        <authorList>
            <person name="Mixao V."/>
            <person name="Saus E."/>
            <person name="Hansen A.P."/>
            <person name="Lass-Florl C."/>
            <person name="Gabaldon T."/>
        </authorList>
    </citation>
    <scope>NUCLEOTIDE SEQUENCE</scope>
    <source>
        <strain evidence="3">CBS 4856</strain>
    </source>
</reference>
<dbReference type="GO" id="GO:0005634">
    <property type="term" value="C:nucleus"/>
    <property type="evidence" value="ECO:0007669"/>
    <property type="project" value="TreeGrafter"/>
</dbReference>
<dbReference type="OrthoDB" id="16066at2759"/>
<keyword evidence="1" id="KW-0677">Repeat</keyword>
<dbReference type="PANTHER" id="PTHR23346:SF19">
    <property type="entry name" value="PROTEASOME ADAPTER AND SCAFFOLD PROTEIN ECM29"/>
    <property type="match status" value="1"/>
</dbReference>
<dbReference type="AlphaFoldDB" id="A0A642V7K2"/>
<evidence type="ECO:0000313" key="4">
    <source>
        <dbReference type="Proteomes" id="UP000761534"/>
    </source>
</evidence>
<organism evidence="3 4">
    <name type="scientific">Trichomonascus ciferrii</name>
    <dbReference type="NCBI Taxonomy" id="44093"/>
    <lineage>
        <taxon>Eukaryota</taxon>
        <taxon>Fungi</taxon>
        <taxon>Dikarya</taxon>
        <taxon>Ascomycota</taxon>
        <taxon>Saccharomycotina</taxon>
        <taxon>Dipodascomycetes</taxon>
        <taxon>Dipodascales</taxon>
        <taxon>Trichomonascaceae</taxon>
        <taxon>Trichomonascus</taxon>
        <taxon>Trichomonascus ciferrii complex</taxon>
    </lineage>
</organism>
<dbReference type="Proteomes" id="UP000761534">
    <property type="component" value="Unassembled WGS sequence"/>
</dbReference>
<dbReference type="GO" id="GO:0043248">
    <property type="term" value="P:proteasome assembly"/>
    <property type="evidence" value="ECO:0007669"/>
    <property type="project" value="InterPro"/>
</dbReference>